<comment type="caution">
    <text evidence="2">The sequence shown here is derived from an EMBL/GenBank/DDBJ whole genome shotgun (WGS) entry which is preliminary data.</text>
</comment>
<dbReference type="RefSeq" id="WP_180571424.1">
    <property type="nucleotide sequence ID" value="NZ_JACCKB010000085.1"/>
</dbReference>
<keyword evidence="1" id="KW-0175">Coiled coil</keyword>
<accession>A0A853IK29</accession>
<feature type="coiled-coil region" evidence="1">
    <location>
        <begin position="24"/>
        <end position="76"/>
    </location>
</feature>
<name>A0A853IK29_9GAMM</name>
<dbReference type="EMBL" id="JACCKB010000085">
    <property type="protein sequence ID" value="NYZ69435.1"/>
    <property type="molecule type" value="Genomic_DNA"/>
</dbReference>
<dbReference type="PROSITE" id="PS51257">
    <property type="entry name" value="PROKAR_LIPOPROTEIN"/>
    <property type="match status" value="1"/>
</dbReference>
<reference evidence="2 3" key="1">
    <citation type="submission" date="2020-07" db="EMBL/GenBank/DDBJ databases">
        <title>Endozoicomonas sp. nov., isolated from sediment.</title>
        <authorList>
            <person name="Gu T."/>
        </authorList>
    </citation>
    <scope>NUCLEOTIDE SEQUENCE [LARGE SCALE GENOMIC DNA]</scope>
    <source>
        <strain evidence="2 3">SM1973</strain>
    </source>
</reference>
<evidence type="ECO:0000256" key="1">
    <source>
        <dbReference type="SAM" id="Coils"/>
    </source>
</evidence>
<gene>
    <name evidence="2" type="ORF">H0A36_25805</name>
</gene>
<protein>
    <submittedName>
        <fullName evidence="2">Uncharacterized protein</fullName>
    </submittedName>
</protein>
<sequence length="112" mass="12908">MLNKAIFIIGTLLFSGCLLQFWQVKDLKNTQQLLVNKNQQLVNQLSESQAANHQLLQSLNQQRQIAKERAANLDTIQQQLNRALATIKAHDKTTWNTQQLPDYVVRLFTDHP</sequence>
<keyword evidence="3" id="KW-1185">Reference proteome</keyword>
<evidence type="ECO:0000313" key="2">
    <source>
        <dbReference type="EMBL" id="NYZ69435.1"/>
    </source>
</evidence>
<organism evidence="2 3">
    <name type="scientific">Spartinivicinus marinus</name>
    <dbReference type="NCBI Taxonomy" id="2994442"/>
    <lineage>
        <taxon>Bacteria</taxon>
        <taxon>Pseudomonadati</taxon>
        <taxon>Pseudomonadota</taxon>
        <taxon>Gammaproteobacteria</taxon>
        <taxon>Oceanospirillales</taxon>
        <taxon>Zooshikellaceae</taxon>
        <taxon>Spartinivicinus</taxon>
    </lineage>
</organism>
<dbReference type="Proteomes" id="UP000569732">
    <property type="component" value="Unassembled WGS sequence"/>
</dbReference>
<evidence type="ECO:0000313" key="3">
    <source>
        <dbReference type="Proteomes" id="UP000569732"/>
    </source>
</evidence>
<proteinExistence type="predicted"/>
<dbReference type="AlphaFoldDB" id="A0A853IK29"/>